<dbReference type="GO" id="GO:1990904">
    <property type="term" value="C:ribonucleoprotein complex"/>
    <property type="evidence" value="ECO:0007669"/>
    <property type="project" value="UniProtKB-KW"/>
</dbReference>
<name>A0A6P5QXM2_MUSCR</name>
<reference evidence="9" key="1">
    <citation type="submission" date="2025-08" db="UniProtKB">
        <authorList>
            <consortium name="RefSeq"/>
        </authorList>
    </citation>
    <scope>IDENTIFICATION</scope>
</reference>
<dbReference type="Gene3D" id="3.30.1330.30">
    <property type="match status" value="1"/>
</dbReference>
<dbReference type="RefSeq" id="XP_021036552.1">
    <property type="nucleotide sequence ID" value="XM_021180893.2"/>
</dbReference>
<dbReference type="KEGG" id="mcal:110308413"/>
<evidence type="ECO:0000256" key="1">
    <source>
        <dbReference type="ARBA" id="ARBA00007326"/>
    </source>
</evidence>
<accession>A0A6P5QXM2</accession>
<dbReference type="FunFam" id="3.30.1330.30:FF:000001">
    <property type="entry name" value="60S ribosomal protein L30"/>
    <property type="match status" value="1"/>
</dbReference>
<keyword evidence="4" id="KW-0687">Ribonucleoprotein</keyword>
<dbReference type="GeneID" id="110308413"/>
<sequence>MVATKKMKKSLESVNSRLQFVMKSGKYVPGNKQTLQMIRQGKAKLAILTNSCPAVRKSEIEFYAMWTKTGVHHYSGNNIELGTGCGKHHSVRTRAIIDPGNSDIIRSTPEQTGEKKTRMFSFNKTLPELFFEKKKIKVTDGISYSSG</sequence>
<evidence type="ECO:0000313" key="9">
    <source>
        <dbReference type="RefSeq" id="XP_021036552.1"/>
    </source>
</evidence>
<evidence type="ECO:0000256" key="6">
    <source>
        <dbReference type="ARBA" id="ARBA00035336"/>
    </source>
</evidence>
<evidence type="ECO:0000256" key="5">
    <source>
        <dbReference type="ARBA" id="ARBA00035231"/>
    </source>
</evidence>
<dbReference type="NCBIfam" id="NF002172">
    <property type="entry name" value="PRK01018.1"/>
    <property type="match status" value="1"/>
</dbReference>
<evidence type="ECO:0000313" key="8">
    <source>
        <dbReference type="Proteomes" id="UP000515126"/>
    </source>
</evidence>
<comment type="similarity">
    <text evidence="1">Belongs to the eukaryotic ribosomal protein eL30 family.</text>
</comment>
<organism evidence="8 9">
    <name type="scientific">Mus caroli</name>
    <name type="common">Ryukyu mouse</name>
    <name type="synonym">Ricefield mouse</name>
    <dbReference type="NCBI Taxonomy" id="10089"/>
    <lineage>
        <taxon>Eukaryota</taxon>
        <taxon>Metazoa</taxon>
        <taxon>Chordata</taxon>
        <taxon>Craniata</taxon>
        <taxon>Vertebrata</taxon>
        <taxon>Euteleostomi</taxon>
        <taxon>Mammalia</taxon>
        <taxon>Eutheria</taxon>
        <taxon>Euarchontoglires</taxon>
        <taxon>Glires</taxon>
        <taxon>Rodentia</taxon>
        <taxon>Myomorpha</taxon>
        <taxon>Muroidea</taxon>
        <taxon>Muridae</taxon>
        <taxon>Murinae</taxon>
        <taxon>Mus</taxon>
        <taxon>Mus</taxon>
    </lineage>
</organism>
<evidence type="ECO:0000256" key="4">
    <source>
        <dbReference type="ARBA" id="ARBA00023274"/>
    </source>
</evidence>
<evidence type="ECO:0000256" key="2">
    <source>
        <dbReference type="ARBA" id="ARBA00011133"/>
    </source>
</evidence>
<dbReference type="GO" id="GO:0005840">
    <property type="term" value="C:ribosome"/>
    <property type="evidence" value="ECO:0007669"/>
    <property type="project" value="UniProtKB-KW"/>
</dbReference>
<keyword evidence="3" id="KW-0689">Ribosomal protein</keyword>
<dbReference type="InterPro" id="IPR029064">
    <property type="entry name" value="Ribosomal_eL30-like_sf"/>
</dbReference>
<dbReference type="AlphaFoldDB" id="A0A6P5QXM2"/>
<proteinExistence type="inferred from homology"/>
<dbReference type="Pfam" id="PF01248">
    <property type="entry name" value="Ribosomal_L7Ae"/>
    <property type="match status" value="1"/>
</dbReference>
<dbReference type="PANTHER" id="PTHR11449">
    <property type="entry name" value="RIBOSOMAL PROTEIN L30"/>
    <property type="match status" value="1"/>
</dbReference>
<keyword evidence="8" id="KW-1185">Reference proteome</keyword>
<dbReference type="InterPro" id="IPR039109">
    <property type="entry name" value="Ribosomal_eL30-like"/>
</dbReference>
<dbReference type="GO" id="GO:0003723">
    <property type="term" value="F:RNA binding"/>
    <property type="evidence" value="ECO:0007669"/>
    <property type="project" value="InterPro"/>
</dbReference>
<evidence type="ECO:0000259" key="7">
    <source>
        <dbReference type="Pfam" id="PF01248"/>
    </source>
</evidence>
<dbReference type="InterPro" id="IPR004038">
    <property type="entry name" value="Ribosomal_eL8/eL30/eS12/Gad45"/>
</dbReference>
<protein>
    <recommendedName>
        <fullName evidence="5">Large ribosomal subunit protein eL30</fullName>
    </recommendedName>
    <alternativeName>
        <fullName evidence="6">60S ribosomal protein L30</fullName>
    </alternativeName>
</protein>
<evidence type="ECO:0000256" key="3">
    <source>
        <dbReference type="ARBA" id="ARBA00022980"/>
    </source>
</evidence>
<comment type="subunit">
    <text evidence="2">Component of the large ribosomal subunit.</text>
</comment>
<dbReference type="SUPFAM" id="SSF55315">
    <property type="entry name" value="L30e-like"/>
    <property type="match status" value="1"/>
</dbReference>
<feature type="domain" description="Ribosomal protein eL8/eL30/eS12/Gadd45" evidence="7">
    <location>
        <begin position="13"/>
        <end position="105"/>
    </location>
</feature>
<gene>
    <name evidence="9" type="primary">LOC110308413</name>
</gene>
<dbReference type="Proteomes" id="UP000515126">
    <property type="component" value="Chromosome 13"/>
</dbReference>